<gene>
    <name evidence="1" type="ORF">GGX14DRAFT_398887</name>
</gene>
<dbReference type="AlphaFoldDB" id="A0AAD6YB26"/>
<sequence>MPTRPTPSDPVHWWTVAVATSLGTNPPHLDLLPQADSAASAWIWKNVIIVPASLSDALWCGSWCRCLSRATNWQPWTTSSRSARTANFWQRMEHLLMFHSADLGAASTLLFAFRAFLNLPDEPAGRNVEHFFTSRGCLRRSSSSWRSTGAGRWSPQRRALAIHGMELLSWPGAATPKPAGAIGQIVQGDLMTCI</sequence>
<comment type="caution">
    <text evidence="1">The sequence shown here is derived from an EMBL/GenBank/DDBJ whole genome shotgun (WGS) entry which is preliminary data.</text>
</comment>
<dbReference type="Proteomes" id="UP001219525">
    <property type="component" value="Unassembled WGS sequence"/>
</dbReference>
<evidence type="ECO:0000313" key="2">
    <source>
        <dbReference type="Proteomes" id="UP001219525"/>
    </source>
</evidence>
<organism evidence="1 2">
    <name type="scientific">Mycena pura</name>
    <dbReference type="NCBI Taxonomy" id="153505"/>
    <lineage>
        <taxon>Eukaryota</taxon>
        <taxon>Fungi</taxon>
        <taxon>Dikarya</taxon>
        <taxon>Basidiomycota</taxon>
        <taxon>Agaricomycotina</taxon>
        <taxon>Agaricomycetes</taxon>
        <taxon>Agaricomycetidae</taxon>
        <taxon>Agaricales</taxon>
        <taxon>Marasmiineae</taxon>
        <taxon>Mycenaceae</taxon>
        <taxon>Mycena</taxon>
    </lineage>
</organism>
<name>A0AAD6YB26_9AGAR</name>
<accession>A0AAD6YB26</accession>
<reference evidence="1" key="1">
    <citation type="submission" date="2023-03" db="EMBL/GenBank/DDBJ databases">
        <title>Massive genome expansion in bonnet fungi (Mycena s.s.) driven by repeated elements and novel gene families across ecological guilds.</title>
        <authorList>
            <consortium name="Lawrence Berkeley National Laboratory"/>
            <person name="Harder C.B."/>
            <person name="Miyauchi S."/>
            <person name="Viragh M."/>
            <person name="Kuo A."/>
            <person name="Thoen E."/>
            <person name="Andreopoulos B."/>
            <person name="Lu D."/>
            <person name="Skrede I."/>
            <person name="Drula E."/>
            <person name="Henrissat B."/>
            <person name="Morin E."/>
            <person name="Kohler A."/>
            <person name="Barry K."/>
            <person name="LaButti K."/>
            <person name="Morin E."/>
            <person name="Salamov A."/>
            <person name="Lipzen A."/>
            <person name="Mereny Z."/>
            <person name="Hegedus B."/>
            <person name="Baldrian P."/>
            <person name="Stursova M."/>
            <person name="Weitz H."/>
            <person name="Taylor A."/>
            <person name="Grigoriev I.V."/>
            <person name="Nagy L.G."/>
            <person name="Martin F."/>
            <person name="Kauserud H."/>
        </authorList>
    </citation>
    <scope>NUCLEOTIDE SEQUENCE</scope>
    <source>
        <strain evidence="1">9144</strain>
    </source>
</reference>
<evidence type="ECO:0000313" key="1">
    <source>
        <dbReference type="EMBL" id="KAJ7203309.1"/>
    </source>
</evidence>
<dbReference type="EMBL" id="JARJCW010000051">
    <property type="protein sequence ID" value="KAJ7203309.1"/>
    <property type="molecule type" value="Genomic_DNA"/>
</dbReference>
<proteinExistence type="predicted"/>
<protein>
    <submittedName>
        <fullName evidence="1">Uncharacterized protein</fullName>
    </submittedName>
</protein>
<keyword evidence="2" id="KW-1185">Reference proteome</keyword>